<dbReference type="InterPro" id="IPR050202">
    <property type="entry name" value="Cyt/Deoxycyt_deaminase"/>
</dbReference>
<dbReference type="SUPFAM" id="SSF53927">
    <property type="entry name" value="Cytidine deaminase-like"/>
    <property type="match status" value="1"/>
</dbReference>
<keyword evidence="5" id="KW-0479">Metal-binding</keyword>
<dbReference type="PROSITE" id="PS00903">
    <property type="entry name" value="CYT_DCMP_DEAMINASES_1"/>
    <property type="match status" value="1"/>
</dbReference>
<dbReference type="PANTHER" id="PTHR11644:SF2">
    <property type="entry name" value="CYTIDINE DEAMINASE"/>
    <property type="match status" value="1"/>
</dbReference>
<dbReference type="NCBIfam" id="NF004064">
    <property type="entry name" value="PRK05578.1"/>
    <property type="match status" value="1"/>
</dbReference>
<sequence length="144" mass="15504">MGPEALFSLQVSEAYAARKNAYTPYSHYKVGAALLSSATSRVYSGCNVENSSYGATICAERNAILHAVASEGPLGIQSLVVVSEDSPPAPPCAQCLQVLAEFCRPETEIHLVDVSFAEGRGGVHQVYRFSDLLPYPFIFPSMRS</sequence>
<dbReference type="GO" id="GO:0072527">
    <property type="term" value="P:pyrimidine-containing compound metabolic process"/>
    <property type="evidence" value="ECO:0007669"/>
    <property type="project" value="UniProtKB-ARBA"/>
</dbReference>
<comment type="similarity">
    <text evidence="3">Belongs to the cytidine and deoxycytidylate deaminase family.</text>
</comment>
<dbReference type="CDD" id="cd01283">
    <property type="entry name" value="cytidine_deaminase"/>
    <property type="match status" value="1"/>
</dbReference>
<dbReference type="GO" id="GO:0004126">
    <property type="term" value="F:cytidine deaminase activity"/>
    <property type="evidence" value="ECO:0007669"/>
    <property type="project" value="UniProtKB-EC"/>
</dbReference>
<proteinExistence type="inferred from homology"/>
<keyword evidence="7" id="KW-0862">Zinc</keyword>
<dbReference type="PROSITE" id="PS51747">
    <property type="entry name" value="CYT_DCMP_DEAMINASES_2"/>
    <property type="match status" value="1"/>
</dbReference>
<comment type="catalytic activity">
    <reaction evidence="9">
        <text>cytidine + H2O + H(+) = uridine + NH4(+)</text>
        <dbReference type="Rhea" id="RHEA:16069"/>
        <dbReference type="ChEBI" id="CHEBI:15377"/>
        <dbReference type="ChEBI" id="CHEBI:15378"/>
        <dbReference type="ChEBI" id="CHEBI:16704"/>
        <dbReference type="ChEBI" id="CHEBI:17562"/>
        <dbReference type="ChEBI" id="CHEBI:28938"/>
        <dbReference type="EC" id="3.5.4.5"/>
    </reaction>
</comment>
<evidence type="ECO:0000256" key="1">
    <source>
        <dbReference type="ARBA" id="ARBA00001947"/>
    </source>
</evidence>
<dbReference type="AlphaFoldDB" id="A0A645AEX2"/>
<dbReference type="PANTHER" id="PTHR11644">
    <property type="entry name" value="CYTIDINE DEAMINASE"/>
    <property type="match status" value="1"/>
</dbReference>
<evidence type="ECO:0000259" key="10">
    <source>
        <dbReference type="PROSITE" id="PS51747"/>
    </source>
</evidence>
<comment type="cofactor">
    <cofactor evidence="1">
        <name>Zn(2+)</name>
        <dbReference type="ChEBI" id="CHEBI:29105"/>
    </cofactor>
</comment>
<dbReference type="GO" id="GO:0008270">
    <property type="term" value="F:zinc ion binding"/>
    <property type="evidence" value="ECO:0007669"/>
    <property type="project" value="InterPro"/>
</dbReference>
<evidence type="ECO:0000256" key="9">
    <source>
        <dbReference type="ARBA" id="ARBA00049558"/>
    </source>
</evidence>
<evidence type="ECO:0000256" key="8">
    <source>
        <dbReference type="ARBA" id="ARBA00032005"/>
    </source>
</evidence>
<evidence type="ECO:0000256" key="4">
    <source>
        <dbReference type="ARBA" id="ARBA00012783"/>
    </source>
</evidence>
<dbReference type="GO" id="GO:0042802">
    <property type="term" value="F:identical protein binding"/>
    <property type="evidence" value="ECO:0007669"/>
    <property type="project" value="UniProtKB-ARBA"/>
</dbReference>
<dbReference type="EMBL" id="VSSQ01012005">
    <property type="protein sequence ID" value="MPM48224.1"/>
    <property type="molecule type" value="Genomic_DNA"/>
</dbReference>
<name>A0A645AEX2_9ZZZZ</name>
<accession>A0A645AEX2</accession>
<reference evidence="11" key="1">
    <citation type="submission" date="2019-08" db="EMBL/GenBank/DDBJ databases">
        <authorList>
            <person name="Kucharzyk K."/>
            <person name="Murdoch R.W."/>
            <person name="Higgins S."/>
            <person name="Loffler F."/>
        </authorList>
    </citation>
    <scope>NUCLEOTIDE SEQUENCE</scope>
</reference>
<dbReference type="NCBIfam" id="TIGR01354">
    <property type="entry name" value="cyt_deam_tetra"/>
    <property type="match status" value="1"/>
</dbReference>
<keyword evidence="6 11" id="KW-0378">Hydrolase</keyword>
<evidence type="ECO:0000256" key="5">
    <source>
        <dbReference type="ARBA" id="ARBA00022723"/>
    </source>
</evidence>
<dbReference type="EC" id="3.5.4.5" evidence="4"/>
<dbReference type="InterPro" id="IPR002125">
    <property type="entry name" value="CMP_dCMP_dom"/>
</dbReference>
<organism evidence="11">
    <name type="scientific">bioreactor metagenome</name>
    <dbReference type="NCBI Taxonomy" id="1076179"/>
    <lineage>
        <taxon>unclassified sequences</taxon>
        <taxon>metagenomes</taxon>
        <taxon>ecological metagenomes</taxon>
    </lineage>
</organism>
<dbReference type="InterPro" id="IPR016192">
    <property type="entry name" value="APOBEC/CMP_deaminase_Zn-bd"/>
</dbReference>
<dbReference type="Gene3D" id="3.40.140.10">
    <property type="entry name" value="Cytidine Deaminase, domain 2"/>
    <property type="match status" value="1"/>
</dbReference>
<feature type="domain" description="CMP/dCMP-type deaminase" evidence="10">
    <location>
        <begin position="5"/>
        <end position="123"/>
    </location>
</feature>
<dbReference type="Pfam" id="PF00383">
    <property type="entry name" value="dCMP_cyt_deam_1"/>
    <property type="match status" value="1"/>
</dbReference>
<evidence type="ECO:0000256" key="2">
    <source>
        <dbReference type="ARBA" id="ARBA00003949"/>
    </source>
</evidence>
<evidence type="ECO:0000256" key="7">
    <source>
        <dbReference type="ARBA" id="ARBA00022833"/>
    </source>
</evidence>
<evidence type="ECO:0000256" key="6">
    <source>
        <dbReference type="ARBA" id="ARBA00022801"/>
    </source>
</evidence>
<gene>
    <name evidence="11" type="primary">cdd_20</name>
    <name evidence="11" type="ORF">SDC9_94948</name>
</gene>
<dbReference type="InterPro" id="IPR016193">
    <property type="entry name" value="Cytidine_deaminase-like"/>
</dbReference>
<dbReference type="GO" id="GO:0055086">
    <property type="term" value="P:nucleobase-containing small molecule metabolic process"/>
    <property type="evidence" value="ECO:0007669"/>
    <property type="project" value="UniProtKB-ARBA"/>
</dbReference>
<protein>
    <recommendedName>
        <fullName evidence="4">cytidine deaminase</fullName>
        <ecNumber evidence="4">3.5.4.5</ecNumber>
    </recommendedName>
    <alternativeName>
        <fullName evidence="8">Cytidine aminohydrolase</fullName>
    </alternativeName>
</protein>
<evidence type="ECO:0000313" key="11">
    <source>
        <dbReference type="EMBL" id="MPM48224.1"/>
    </source>
</evidence>
<dbReference type="InterPro" id="IPR006262">
    <property type="entry name" value="Cyt_deam_tetra"/>
</dbReference>
<dbReference type="GO" id="GO:0005829">
    <property type="term" value="C:cytosol"/>
    <property type="evidence" value="ECO:0007669"/>
    <property type="project" value="TreeGrafter"/>
</dbReference>
<comment type="function">
    <text evidence="2">This enzyme scavenges exogenous and endogenous cytidine and 2'-deoxycytidine for UMP synthesis.</text>
</comment>
<comment type="caution">
    <text evidence="11">The sequence shown here is derived from an EMBL/GenBank/DDBJ whole genome shotgun (WGS) entry which is preliminary data.</text>
</comment>
<evidence type="ECO:0000256" key="3">
    <source>
        <dbReference type="ARBA" id="ARBA00006576"/>
    </source>
</evidence>